<organism evidence="2 3">
    <name type="scientific">Thermosporothrix hazakensis</name>
    <dbReference type="NCBI Taxonomy" id="644383"/>
    <lineage>
        <taxon>Bacteria</taxon>
        <taxon>Bacillati</taxon>
        <taxon>Chloroflexota</taxon>
        <taxon>Ktedonobacteria</taxon>
        <taxon>Ktedonobacterales</taxon>
        <taxon>Thermosporotrichaceae</taxon>
        <taxon>Thermosporothrix</taxon>
    </lineage>
</organism>
<feature type="non-terminal residue" evidence="2">
    <location>
        <position position="1"/>
    </location>
</feature>
<gene>
    <name evidence="2" type="ORF">EI42_06328</name>
</gene>
<feature type="compositionally biased region" description="Basic and acidic residues" evidence="1">
    <location>
        <begin position="1"/>
        <end position="19"/>
    </location>
</feature>
<evidence type="ECO:0000256" key="1">
    <source>
        <dbReference type="SAM" id="MobiDB-lite"/>
    </source>
</evidence>
<dbReference type="AlphaFoldDB" id="A0A326TNW8"/>
<sequence>KREKGGNEPGKRRERERPKQARRRGSVWEVEPVEDEGCGGLERVPHLSSLRRR</sequence>
<dbReference type="EMBL" id="QKUF01000059">
    <property type="protein sequence ID" value="PZW18160.1"/>
    <property type="molecule type" value="Genomic_DNA"/>
</dbReference>
<evidence type="ECO:0000313" key="3">
    <source>
        <dbReference type="Proteomes" id="UP000248806"/>
    </source>
</evidence>
<keyword evidence="3" id="KW-1185">Reference proteome</keyword>
<reference evidence="2 3" key="1">
    <citation type="submission" date="2018-06" db="EMBL/GenBank/DDBJ databases">
        <title>Genomic Encyclopedia of Archaeal and Bacterial Type Strains, Phase II (KMG-II): from individual species to whole genera.</title>
        <authorList>
            <person name="Goeker M."/>
        </authorList>
    </citation>
    <scope>NUCLEOTIDE SEQUENCE [LARGE SCALE GENOMIC DNA]</scope>
    <source>
        <strain evidence="2 3">ATCC BAA-1881</strain>
    </source>
</reference>
<evidence type="ECO:0000313" key="2">
    <source>
        <dbReference type="EMBL" id="PZW18160.1"/>
    </source>
</evidence>
<feature type="region of interest" description="Disordered" evidence="1">
    <location>
        <begin position="1"/>
        <end position="53"/>
    </location>
</feature>
<proteinExistence type="predicted"/>
<name>A0A326TNW8_THEHA</name>
<comment type="caution">
    <text evidence="2">The sequence shown here is derived from an EMBL/GenBank/DDBJ whole genome shotgun (WGS) entry which is preliminary data.</text>
</comment>
<accession>A0A326TNW8</accession>
<protein>
    <submittedName>
        <fullName evidence="2">Uncharacterized protein</fullName>
    </submittedName>
</protein>
<dbReference type="Proteomes" id="UP000248806">
    <property type="component" value="Unassembled WGS sequence"/>
</dbReference>